<dbReference type="SUPFAM" id="SSF49363">
    <property type="entry name" value="Purple acid phosphatase, N-terminal domain"/>
    <property type="match status" value="1"/>
</dbReference>
<dbReference type="InterPro" id="IPR018946">
    <property type="entry name" value="PhoD-like_MPP"/>
</dbReference>
<keyword evidence="1" id="KW-0732">Signal</keyword>
<dbReference type="InterPro" id="IPR038607">
    <property type="entry name" value="PhoD-like_sf"/>
</dbReference>
<dbReference type="SUPFAM" id="SSF56300">
    <property type="entry name" value="Metallo-dependent phosphatases"/>
    <property type="match status" value="1"/>
</dbReference>
<dbReference type="Gene3D" id="2.60.40.380">
    <property type="entry name" value="Purple acid phosphatase-like, N-terminal"/>
    <property type="match status" value="1"/>
</dbReference>
<dbReference type="CDD" id="cd00063">
    <property type="entry name" value="FN3"/>
    <property type="match status" value="1"/>
</dbReference>
<dbReference type="EMBL" id="JAMXFF010000013">
    <property type="protein sequence ID" value="MCT7966753.1"/>
    <property type="molecule type" value="Genomic_DNA"/>
</dbReference>
<comment type="caution">
    <text evidence="4">The sequence shown here is derived from an EMBL/GenBank/DDBJ whole genome shotgun (WGS) entry which is preliminary data.</text>
</comment>
<keyword evidence="5" id="KW-1185">Reference proteome</keyword>
<proteinExistence type="predicted"/>
<evidence type="ECO:0000313" key="4">
    <source>
        <dbReference type="EMBL" id="MCT7966753.1"/>
    </source>
</evidence>
<reference evidence="4 5" key="1">
    <citation type="journal article" date="2022" name="Front. Microbiol.">
        <title>High genomic differentiation and limited gene flow indicate recent cryptic speciation within the genus Laspinema (cyanobacteria).</title>
        <authorList>
            <person name="Stanojkovic A."/>
            <person name="Skoupy S."/>
            <person name="Skaloud P."/>
            <person name="Dvorak P."/>
        </authorList>
    </citation>
    <scope>NUCLEOTIDE SEQUENCE [LARGE SCALE GENOMIC DNA]</scope>
    <source>
        <strain evidence="4 5">D2a</strain>
    </source>
</reference>
<dbReference type="InterPro" id="IPR003961">
    <property type="entry name" value="FN3_dom"/>
</dbReference>
<organism evidence="4 5">
    <name type="scientific">Laspinema palackyanum D2a</name>
    <dbReference type="NCBI Taxonomy" id="2953684"/>
    <lineage>
        <taxon>Bacteria</taxon>
        <taxon>Bacillati</taxon>
        <taxon>Cyanobacteriota</taxon>
        <taxon>Cyanophyceae</taxon>
        <taxon>Oscillatoriophycideae</taxon>
        <taxon>Oscillatoriales</taxon>
        <taxon>Laspinemataceae</taxon>
        <taxon>Laspinema</taxon>
        <taxon>Laspinema palackyanum</taxon>
    </lineage>
</organism>
<sequence length="821" mass="89926">MLNAQDLYKETYYLARNPDVANAIAAGLFPTGFAHFESFGQNEGRNPTALFDTRYYLTLNPDVAAAVSANQLTAFQHYIAFGQAEGRNPSALYNDSLYLSLYPDVQAAVNTSSLTGIQHFQVFGQGEGRIPSSLYNPAYYLAKNSDVAAAVERDEITGIGHYLTFGVTEGREFTPFMEGNTTLPNGVAAGDVTQNSAVLWTRSTEVGPVIFEYATDASFGAIAGQTTNFVTDPTVPVQVQVSDLAPQTQYYYRVTDAAGTSAVGQFRTPAPLGTQAGLRFGVTGDWQGELAPYPSIRNVPDRNLDFFVLMGDTVETDSISPDLPGVRQSANLEQFRTKYNEIYSERFGLNTWADLRAATATYSTWDDHEITNDFAGGAAPAESPQRDGIFGTEGRFVNETPVFNQAMEAFQDYQPITEQQYGETGDPRTANKQKLYRYNVHGSDAASFVLDLRSFRDKPLPFLPETASPEAVSAYLQDAFDPNRTMLGQAQLQEFKNDLLAAENAGITWKFVMSPVPMQHFGIPVAGERWEGFEAERTELLRFIDENNISNVVFISGDFHGNVVNNVTYQEGFGQPQKPTGAFDVMIGPAAIQLNIGQGPFAAPFGPATVAFTPDALLSPAEKDRYRAMTNEAEKNDFVRQVIDNRILPLGYDPVGLEGSEIDAQLLQGSYFNGHNYGWTEFAIAPETQQLTVTTFSVEPYTQGDMEANPAEVANRTPTISLQFTVNPQSGDVLLPSDITTAVEENLARDFGLQPGNFTLVSSQQQTWSDGCLGLGEANESCLLALVEGWQVTVQSGDRTLVYRTDDTGSQVRLDRQSSQL</sequence>
<dbReference type="Proteomes" id="UP001525890">
    <property type="component" value="Unassembled WGS sequence"/>
</dbReference>
<evidence type="ECO:0000313" key="5">
    <source>
        <dbReference type="Proteomes" id="UP001525890"/>
    </source>
</evidence>
<feature type="domain" description="PhoD-like phosphatase metallophosphatase" evidence="2">
    <location>
        <begin position="293"/>
        <end position="587"/>
    </location>
</feature>
<name>A0ABT2MPW8_9CYAN</name>
<dbReference type="PANTHER" id="PTHR43606:SF2">
    <property type="entry name" value="ALKALINE PHOSPHATASE FAMILY PROTEIN (AFU_ORTHOLOGUE AFUA_5G03860)"/>
    <property type="match status" value="1"/>
</dbReference>
<dbReference type="InterPro" id="IPR029052">
    <property type="entry name" value="Metallo-depent_PP-like"/>
</dbReference>
<evidence type="ECO:0000259" key="3">
    <source>
        <dbReference type="Pfam" id="PF16655"/>
    </source>
</evidence>
<accession>A0ABT2MPW8</accession>
<dbReference type="InterPro" id="IPR052900">
    <property type="entry name" value="Phospholipid_Metab_Enz"/>
</dbReference>
<dbReference type="Gene3D" id="3.60.21.70">
    <property type="entry name" value="PhoD-like phosphatase"/>
    <property type="match status" value="1"/>
</dbReference>
<protein>
    <submittedName>
        <fullName evidence="4">Alkaline phosphatase D family protein</fullName>
    </submittedName>
</protein>
<evidence type="ECO:0000259" key="2">
    <source>
        <dbReference type="Pfam" id="PF09423"/>
    </source>
</evidence>
<dbReference type="Pfam" id="PF09423">
    <property type="entry name" value="PhoD"/>
    <property type="match status" value="1"/>
</dbReference>
<dbReference type="InterPro" id="IPR008963">
    <property type="entry name" value="Purple_acid_Pase-like_N"/>
</dbReference>
<evidence type="ECO:0000256" key="1">
    <source>
        <dbReference type="ARBA" id="ARBA00022729"/>
    </source>
</evidence>
<dbReference type="InterPro" id="IPR032093">
    <property type="entry name" value="PhoD_N"/>
</dbReference>
<dbReference type="PANTHER" id="PTHR43606">
    <property type="entry name" value="PHOSPHATASE, PUTATIVE (AFU_ORTHOLOGUE AFUA_6G08710)-RELATED"/>
    <property type="match status" value="1"/>
</dbReference>
<gene>
    <name evidence="4" type="ORF">NG799_10455</name>
</gene>
<dbReference type="Pfam" id="PF16655">
    <property type="entry name" value="PhoD_N"/>
    <property type="match status" value="1"/>
</dbReference>
<feature type="domain" description="Phospholipase D N-terminal" evidence="3">
    <location>
        <begin position="186"/>
        <end position="268"/>
    </location>
</feature>
<dbReference type="RefSeq" id="WP_368006385.1">
    <property type="nucleotide sequence ID" value="NZ_JAMXFF010000013.1"/>
</dbReference>